<dbReference type="GO" id="GO:0003978">
    <property type="term" value="F:UDP-glucose 4-epimerase activity"/>
    <property type="evidence" value="ECO:0007669"/>
    <property type="project" value="UniProtKB-EC"/>
</dbReference>
<name>A0A1W1EHX8_9ZZZZ</name>
<dbReference type="SUPFAM" id="SSF51735">
    <property type="entry name" value="NAD(P)-binding Rossmann-fold domains"/>
    <property type="match status" value="1"/>
</dbReference>
<sequence>MKKLLITGIDSFTGVHLSKYLSGFGYDIYGTSLFNSGDKLYKCDITNKQDILDVLADIKPQFLIHLSGISFAGHGNLEEFYRVNTIGTTNILDSFIALGLKPQKVILASSATIYGNQGLEVLDESLCPKPANHYGASKYAMESLASGYFDKLPIIITRPFNYTGVGQSDNFLIPKIVKHFREKQQIIELGNLNVKREFNDVGFVCEVYKRLLEVNRDSEVVNIASNRGIGLLDVIDSMNEIAGYKIEVKVNPAFVRKDEIKSLTGSNEKLFDIIGEVEHKSLESMLGEMFEG</sequence>
<dbReference type="Gene3D" id="3.40.50.720">
    <property type="entry name" value="NAD(P)-binding Rossmann-like Domain"/>
    <property type="match status" value="1"/>
</dbReference>
<feature type="domain" description="NAD-dependent epimerase/dehydratase" evidence="2">
    <location>
        <begin position="5"/>
        <end position="224"/>
    </location>
</feature>
<evidence type="ECO:0000256" key="1">
    <source>
        <dbReference type="ARBA" id="ARBA00007637"/>
    </source>
</evidence>
<evidence type="ECO:0000259" key="2">
    <source>
        <dbReference type="Pfam" id="PF01370"/>
    </source>
</evidence>
<accession>A0A1W1EHX8</accession>
<dbReference type="PANTHER" id="PTHR43000">
    <property type="entry name" value="DTDP-D-GLUCOSE 4,6-DEHYDRATASE-RELATED"/>
    <property type="match status" value="1"/>
</dbReference>
<dbReference type="AlphaFoldDB" id="A0A1W1EHX8"/>
<dbReference type="Gene3D" id="3.90.25.10">
    <property type="entry name" value="UDP-galactose 4-epimerase, domain 1"/>
    <property type="match status" value="1"/>
</dbReference>
<dbReference type="EMBL" id="FRYL01000011">
    <property type="protein sequence ID" value="SHO80464.1"/>
    <property type="molecule type" value="Genomic_DNA"/>
</dbReference>
<reference evidence="3" key="1">
    <citation type="submission" date="2016-10" db="EMBL/GenBank/DDBJ databases">
        <authorList>
            <person name="de Groot N.N."/>
        </authorList>
    </citation>
    <scope>NUCLEOTIDE SEQUENCE</scope>
</reference>
<evidence type="ECO:0000313" key="3">
    <source>
        <dbReference type="EMBL" id="SHO80464.1"/>
    </source>
</evidence>
<organism evidence="3">
    <name type="scientific">hydrothermal vent metagenome</name>
    <dbReference type="NCBI Taxonomy" id="652676"/>
    <lineage>
        <taxon>unclassified sequences</taxon>
        <taxon>metagenomes</taxon>
        <taxon>ecological metagenomes</taxon>
    </lineage>
</organism>
<dbReference type="EC" id="5.1.3.2" evidence="3"/>
<dbReference type="InterPro" id="IPR036291">
    <property type="entry name" value="NAD(P)-bd_dom_sf"/>
</dbReference>
<dbReference type="Pfam" id="PF01370">
    <property type="entry name" value="Epimerase"/>
    <property type="match status" value="1"/>
</dbReference>
<comment type="similarity">
    <text evidence="1">Belongs to the NAD(P)-dependent epimerase/dehydratase family.</text>
</comment>
<proteinExistence type="inferred from homology"/>
<dbReference type="InterPro" id="IPR001509">
    <property type="entry name" value="Epimerase_deHydtase"/>
</dbReference>
<gene>
    <name evidence="3" type="ORF">MNB_SV-15-1332</name>
</gene>
<keyword evidence="3" id="KW-0413">Isomerase</keyword>
<protein>
    <submittedName>
        <fullName evidence="3">UDP-glucose 4-epimerase</fullName>
        <ecNumber evidence="3">5.1.3.2</ecNumber>
    </submittedName>
</protein>